<reference evidence="3" key="1">
    <citation type="submission" date="2020-05" db="EMBL/GenBank/DDBJ databases">
        <authorList>
            <person name="Chiriac C."/>
            <person name="Salcher M."/>
            <person name="Ghai R."/>
            <person name="Kavagutti S V."/>
        </authorList>
    </citation>
    <scope>NUCLEOTIDE SEQUENCE</scope>
</reference>
<dbReference type="PANTHER" id="PTHR33371">
    <property type="entry name" value="INTERMEMBRANE PHOSPHOLIPID TRANSPORT SYSTEM BINDING PROTEIN MLAD-RELATED"/>
    <property type="match status" value="1"/>
</dbReference>
<sequence length="505" mass="52309">MPPVLAGVLALLLLAAVVAVGVTKGKVPGTHGTRVNAVVADVQAIAKGSPVRIAGIAVGKVTAVDARGDGTTSTVRMELRDDVPTIRRDATLKIRPRIFLEGNFFVDLQPGSPNAAALGEDGTLPITRTSSAVQADQLLSALPGAVRRDLQRTIVGFGDALTEPPSAADSLNRTLTDAPAALRTTRTTLDALRGERPDDLSALVASAGALSSSLAPRAARLRGAVRALDATTGALTADRDALRGTLRELAPTLDRADTTFARLDAGLPGVRRLSRQLLPGVRATGPTVDAALPWVAAARRLTARDALRGLVDELSPTVPVLSRLTSEGRRLFPQLDDAVQCLNRVVIPAGNQKVEDGRFTTDRELYKSFFHGLVGLAGEGQNSDGNGPYARVQTGLGPNLLDFGPVGEQGNLLSAAADAPIGVRPVRPDARPPYRDDRACQEQPVPDANAARSAPGDAAAVVGRANGTAPRGRAAVGASSAADDDRLTRGLDEALGALKSTGGDR</sequence>
<protein>
    <submittedName>
        <fullName evidence="3">Unannotated protein</fullName>
    </submittedName>
</protein>
<name>A0A6J7GRH8_9ZZZZ</name>
<dbReference type="InterPro" id="IPR052336">
    <property type="entry name" value="MlaD_Phospholipid_Transporter"/>
</dbReference>
<gene>
    <name evidence="3" type="ORF">UFOPK3564_01134</name>
</gene>
<evidence type="ECO:0000256" key="1">
    <source>
        <dbReference type="SAM" id="MobiDB-lite"/>
    </source>
</evidence>
<evidence type="ECO:0000313" key="3">
    <source>
        <dbReference type="EMBL" id="CAB4909546.1"/>
    </source>
</evidence>
<dbReference type="Pfam" id="PF02470">
    <property type="entry name" value="MlaD"/>
    <property type="match status" value="1"/>
</dbReference>
<feature type="domain" description="Mce/MlaD" evidence="2">
    <location>
        <begin position="32"/>
        <end position="111"/>
    </location>
</feature>
<dbReference type="EMBL" id="CAFBMK010000049">
    <property type="protein sequence ID" value="CAB4909546.1"/>
    <property type="molecule type" value="Genomic_DNA"/>
</dbReference>
<feature type="compositionally biased region" description="Basic and acidic residues" evidence="1">
    <location>
        <begin position="426"/>
        <end position="440"/>
    </location>
</feature>
<feature type="region of interest" description="Disordered" evidence="1">
    <location>
        <begin position="423"/>
        <end position="484"/>
    </location>
</feature>
<dbReference type="PANTHER" id="PTHR33371:SF4">
    <property type="entry name" value="INTERMEMBRANE PHOSPHOLIPID TRANSPORT SYSTEM BINDING PROTEIN MLAD"/>
    <property type="match status" value="1"/>
</dbReference>
<dbReference type="InterPro" id="IPR003399">
    <property type="entry name" value="Mce/MlaD"/>
</dbReference>
<proteinExistence type="predicted"/>
<accession>A0A6J7GRH8</accession>
<organism evidence="3">
    <name type="scientific">freshwater metagenome</name>
    <dbReference type="NCBI Taxonomy" id="449393"/>
    <lineage>
        <taxon>unclassified sequences</taxon>
        <taxon>metagenomes</taxon>
        <taxon>ecological metagenomes</taxon>
    </lineage>
</organism>
<feature type="compositionally biased region" description="Low complexity" evidence="1">
    <location>
        <begin position="469"/>
        <end position="481"/>
    </location>
</feature>
<evidence type="ECO:0000259" key="2">
    <source>
        <dbReference type="Pfam" id="PF02470"/>
    </source>
</evidence>
<dbReference type="AlphaFoldDB" id="A0A6J7GRH8"/>